<reference evidence="4" key="1">
    <citation type="submission" date="2020-05" db="EMBL/GenBank/DDBJ databases">
        <authorList>
            <person name="Chiriac C."/>
            <person name="Salcher M."/>
            <person name="Ghai R."/>
            <person name="Kavagutti S V."/>
        </authorList>
    </citation>
    <scope>NUCLEOTIDE SEQUENCE</scope>
</reference>
<dbReference type="InterPro" id="IPR010762">
    <property type="entry name" value="Gp23/Gp24_T4-like"/>
</dbReference>
<organism evidence="4">
    <name type="scientific">uncultured Caudovirales phage</name>
    <dbReference type="NCBI Taxonomy" id="2100421"/>
    <lineage>
        <taxon>Viruses</taxon>
        <taxon>Duplodnaviria</taxon>
        <taxon>Heunggongvirae</taxon>
        <taxon>Uroviricota</taxon>
        <taxon>Caudoviricetes</taxon>
        <taxon>Peduoviridae</taxon>
        <taxon>Maltschvirus</taxon>
        <taxon>Maltschvirus maltsch</taxon>
    </lineage>
</organism>
<name>A0A6J5PUV6_9CAUD</name>
<evidence type="ECO:0000256" key="3">
    <source>
        <dbReference type="ARBA" id="ARBA00022844"/>
    </source>
</evidence>
<accession>A0A6J5PUV6</accession>
<gene>
    <name evidence="4" type="ORF">UFOVP972_262</name>
</gene>
<evidence type="ECO:0000256" key="1">
    <source>
        <dbReference type="ARBA" id="ARBA00004328"/>
    </source>
</evidence>
<dbReference type="EMBL" id="LR796923">
    <property type="protein sequence ID" value="CAB4175583.1"/>
    <property type="molecule type" value="Genomic_DNA"/>
</dbReference>
<dbReference type="GO" id="GO:0019028">
    <property type="term" value="C:viral capsid"/>
    <property type="evidence" value="ECO:0007669"/>
    <property type="project" value="UniProtKB-KW"/>
</dbReference>
<dbReference type="Pfam" id="PF07068">
    <property type="entry name" value="Gp23"/>
    <property type="match status" value="1"/>
</dbReference>
<sequence>MARTKIFKRSSDNRLTNTWQPILEGYGADVAKTPWLAEYAHNHAIFDNTTPIFEQSTPGVFFQTPGSLGGFMGNPSAPTSGMTPFTAGAKNSFGADANGSGDKFPSLLPVAIQVAAKTIGFDLVPVIPMDSPVGFLPYLDYLYAGGRTGAGDFDPYMVKIEGVTSASFVPTPSPGDTITVGGTGAGDFTLVFVGYSRVDGQLIAKVIDDNGTNTLATSITGNTITINGDTSGASTGVSLVSALENHISGFTSVSDDKYDTTNPANAGNEWSGSYLPSTGSVPGSMKRADGENSKFRQMGLRMFTKFVEAETDQVSISATVEQIQDLNRVWNYDVVSMLENVAVNDLAQSINKRLIDRVLQLADVHSTEINLVEGGGGTITTLNLQAGGFDNTSTLQRRLVTKVLEMANLIYHRGRFGAGTFLVTNGRVASAMADVAGYSIAQVPTDMGGVAGNLYPAGKVYGVQVYVDPNMSWGDTRIVIGRKGADEEPGVKFMPYIMAESLQTISEGTFSPKIGMKSRYAITEAGWHPETQYVSLTVDGAALGVLTGSDILVGI</sequence>
<evidence type="ECO:0000313" key="4">
    <source>
        <dbReference type="EMBL" id="CAB4175583.1"/>
    </source>
</evidence>
<keyword evidence="3" id="KW-0946">Virion</keyword>
<protein>
    <submittedName>
        <fullName evidence="4">Major capsid protein</fullName>
    </submittedName>
</protein>
<proteinExistence type="predicted"/>
<comment type="subcellular location">
    <subcellularLocation>
        <location evidence="1">Virion</location>
    </subcellularLocation>
</comment>
<evidence type="ECO:0000256" key="2">
    <source>
        <dbReference type="ARBA" id="ARBA00022561"/>
    </source>
</evidence>
<keyword evidence="2" id="KW-0167">Capsid protein</keyword>